<dbReference type="EMBL" id="JALLAZ020001850">
    <property type="protein sequence ID" value="KAL3761542.1"/>
    <property type="molecule type" value="Genomic_DNA"/>
</dbReference>
<dbReference type="InterPro" id="IPR036986">
    <property type="entry name" value="S4_RNA-bd_sf"/>
</dbReference>
<dbReference type="InterPro" id="IPR002942">
    <property type="entry name" value="S4_RNA-bd"/>
</dbReference>
<dbReference type="GO" id="GO:0009982">
    <property type="term" value="F:pseudouridine synthase activity"/>
    <property type="evidence" value="ECO:0007669"/>
    <property type="project" value="UniProtKB-ARBA"/>
</dbReference>
<reference evidence="7 8" key="1">
    <citation type="submission" date="2024-10" db="EMBL/GenBank/DDBJ databases">
        <title>Updated reference genomes for cyclostephanoid diatoms.</title>
        <authorList>
            <person name="Roberts W.R."/>
            <person name="Alverson A.J."/>
        </authorList>
    </citation>
    <scope>NUCLEOTIDE SEQUENCE [LARGE SCALE GENOMIC DNA]</scope>
    <source>
        <strain evidence="7 8">AJA276-08</strain>
    </source>
</reference>
<gene>
    <name evidence="7" type="ORF">ACHAW5_003090</name>
</gene>
<dbReference type="InterPro" id="IPR020094">
    <property type="entry name" value="TruA/RsuA/RluB/E/F_N"/>
</dbReference>
<dbReference type="GO" id="GO:0003723">
    <property type="term" value="F:RNA binding"/>
    <property type="evidence" value="ECO:0007669"/>
    <property type="project" value="UniProtKB-KW"/>
</dbReference>
<proteinExistence type="inferred from homology"/>
<sequence length="460" mass="50651">MTTKTAMAIAVAAMISAHIVLLPRGAHSFSTPTTTPHRRRCRRNDDGLCRTPHRIPTTTIAECRRGRGGRIANRNRRSGRGGGGGGGEAYDGGDMEEEDASGTARPVGPPVAAPGVVAADDVIDVSLDDRGRGIRLNKVFKATHSRRMADELIRSGRVCVNGVVMTGSRYDAGTRVVPYRDVVTLDGVVVRGWEVMNAVVPVSEDDGDDVDIDVDRAMSYVVGAEGDGEEIARDGDDRGHRRRLILRRTTSSFEYVKYHKPTGVTCTTDPRIKDNIVDSIRRSGYVPRHRVYPVGRLDRETSGLILLTSDGRVVNSVLRGERKQPKVYEVRVDGTLRDDDIRRLRDGIVIRTVAQRKGRSEAENTLVAKTRPCSVTRIGPDSCRMTLVEGRNRQIRKMMEALGHEVVRLHRIEFMGIRLSSSGGGGDEGSSLRRPGDWAYLDEKEMSLVEDALWSAAEKM</sequence>
<keyword evidence="2" id="KW-0413">Isomerase</keyword>
<dbReference type="PANTHER" id="PTHR47683">
    <property type="entry name" value="PSEUDOURIDINE SYNTHASE FAMILY PROTEIN-RELATED"/>
    <property type="match status" value="1"/>
</dbReference>
<keyword evidence="8" id="KW-1185">Reference proteome</keyword>
<dbReference type="InterPro" id="IPR042092">
    <property type="entry name" value="PsdUridine_s_RsuA/RluB/E/F_cat"/>
</dbReference>
<dbReference type="PANTHER" id="PTHR47683:SF2">
    <property type="entry name" value="RNA-BINDING S4 DOMAIN-CONTAINING PROTEIN"/>
    <property type="match status" value="1"/>
</dbReference>
<evidence type="ECO:0000259" key="6">
    <source>
        <dbReference type="SMART" id="SM00363"/>
    </source>
</evidence>
<comment type="caution">
    <text evidence="7">The sequence shown here is derived from an EMBL/GenBank/DDBJ whole genome shotgun (WGS) entry which is preliminary data.</text>
</comment>
<dbReference type="Gene3D" id="3.30.70.1560">
    <property type="entry name" value="Alpha-L RNA-binding motif"/>
    <property type="match status" value="1"/>
</dbReference>
<dbReference type="CDD" id="cd00165">
    <property type="entry name" value="S4"/>
    <property type="match status" value="1"/>
</dbReference>
<evidence type="ECO:0000313" key="7">
    <source>
        <dbReference type="EMBL" id="KAL3761542.1"/>
    </source>
</evidence>
<evidence type="ECO:0000256" key="1">
    <source>
        <dbReference type="ARBA" id="ARBA00008348"/>
    </source>
</evidence>
<dbReference type="PROSITE" id="PS01149">
    <property type="entry name" value="PSI_RSU"/>
    <property type="match status" value="1"/>
</dbReference>
<feature type="region of interest" description="Disordered" evidence="4">
    <location>
        <begin position="65"/>
        <end position="109"/>
    </location>
</feature>
<feature type="compositionally biased region" description="Gly residues" evidence="4">
    <location>
        <begin position="80"/>
        <end position="90"/>
    </location>
</feature>
<dbReference type="InterPro" id="IPR018496">
    <property type="entry name" value="PsdUridine_synth_RsuA/RluB_CS"/>
</dbReference>
<dbReference type="GO" id="GO:0006364">
    <property type="term" value="P:rRNA processing"/>
    <property type="evidence" value="ECO:0007669"/>
    <property type="project" value="UniProtKB-ARBA"/>
</dbReference>
<evidence type="ECO:0000256" key="3">
    <source>
        <dbReference type="PROSITE-ProRule" id="PRU00182"/>
    </source>
</evidence>
<dbReference type="SMART" id="SM00363">
    <property type="entry name" value="S4"/>
    <property type="match status" value="1"/>
</dbReference>
<feature type="domain" description="RNA-binding S4" evidence="6">
    <location>
        <begin position="134"/>
        <end position="194"/>
    </location>
</feature>
<protein>
    <recommendedName>
        <fullName evidence="6">RNA-binding S4 domain-containing protein</fullName>
    </recommendedName>
</protein>
<dbReference type="SUPFAM" id="SSF55174">
    <property type="entry name" value="Alpha-L RNA-binding motif"/>
    <property type="match status" value="1"/>
</dbReference>
<dbReference type="Proteomes" id="UP001530315">
    <property type="component" value="Unassembled WGS sequence"/>
</dbReference>
<dbReference type="InterPro" id="IPR050343">
    <property type="entry name" value="RsuA_PseudoU_synthase"/>
</dbReference>
<dbReference type="Gene3D" id="3.10.290.10">
    <property type="entry name" value="RNA-binding S4 domain"/>
    <property type="match status" value="1"/>
</dbReference>
<dbReference type="InterPro" id="IPR000748">
    <property type="entry name" value="PsdUridine_synth_RsuA/RluB/E/F"/>
</dbReference>
<evidence type="ECO:0000256" key="4">
    <source>
        <dbReference type="SAM" id="MobiDB-lite"/>
    </source>
</evidence>
<name>A0ABD3MHA8_9STRA</name>
<evidence type="ECO:0000313" key="8">
    <source>
        <dbReference type="Proteomes" id="UP001530315"/>
    </source>
</evidence>
<feature type="compositionally biased region" description="Acidic residues" evidence="4">
    <location>
        <begin position="91"/>
        <end position="100"/>
    </location>
</feature>
<dbReference type="Gene3D" id="3.30.70.580">
    <property type="entry name" value="Pseudouridine synthase I, catalytic domain, N-terminal subdomain"/>
    <property type="match status" value="1"/>
</dbReference>
<dbReference type="AlphaFoldDB" id="A0ABD3MHA8"/>
<dbReference type="NCBIfam" id="TIGR00093">
    <property type="entry name" value="pseudouridine synthase"/>
    <property type="match status" value="1"/>
</dbReference>
<dbReference type="PROSITE" id="PS50889">
    <property type="entry name" value="S4"/>
    <property type="match status" value="1"/>
</dbReference>
<dbReference type="SUPFAM" id="SSF55120">
    <property type="entry name" value="Pseudouridine synthase"/>
    <property type="match status" value="1"/>
</dbReference>
<evidence type="ECO:0000256" key="2">
    <source>
        <dbReference type="ARBA" id="ARBA00023235"/>
    </source>
</evidence>
<feature type="chain" id="PRO_5044749081" description="RNA-binding S4 domain-containing protein" evidence="5">
    <location>
        <begin position="29"/>
        <end position="460"/>
    </location>
</feature>
<dbReference type="Pfam" id="PF00849">
    <property type="entry name" value="PseudoU_synth_2"/>
    <property type="match status" value="1"/>
</dbReference>
<dbReference type="InterPro" id="IPR020103">
    <property type="entry name" value="PsdUridine_synth_cat_dom_sf"/>
</dbReference>
<feature type="signal peptide" evidence="5">
    <location>
        <begin position="1"/>
        <end position="28"/>
    </location>
</feature>
<accession>A0ABD3MHA8</accession>
<comment type="similarity">
    <text evidence="1">Belongs to the pseudouridine synthase RsuA family.</text>
</comment>
<keyword evidence="5" id="KW-0732">Signal</keyword>
<evidence type="ECO:0000256" key="5">
    <source>
        <dbReference type="SAM" id="SignalP"/>
    </source>
</evidence>
<dbReference type="InterPro" id="IPR006145">
    <property type="entry name" value="PsdUridine_synth_RsuA/RluA"/>
</dbReference>
<keyword evidence="3" id="KW-0694">RNA-binding</keyword>
<organism evidence="7 8">
    <name type="scientific">Stephanodiscus triporus</name>
    <dbReference type="NCBI Taxonomy" id="2934178"/>
    <lineage>
        <taxon>Eukaryota</taxon>
        <taxon>Sar</taxon>
        <taxon>Stramenopiles</taxon>
        <taxon>Ochrophyta</taxon>
        <taxon>Bacillariophyta</taxon>
        <taxon>Coscinodiscophyceae</taxon>
        <taxon>Thalassiosirophycidae</taxon>
        <taxon>Stephanodiscales</taxon>
        <taxon>Stephanodiscaceae</taxon>
        <taxon>Stephanodiscus</taxon>
    </lineage>
</organism>